<gene>
    <name evidence="1" type="ORF">E2636_13285</name>
</gene>
<reference evidence="1 2" key="1">
    <citation type="submission" date="2019-03" db="EMBL/GenBank/DDBJ databases">
        <title>Complete genome sequence of Paenisporosarcina antarctica CGMCC 1.6503T.</title>
        <authorList>
            <person name="Rong J.-C."/>
            <person name="Chi N.-Y."/>
            <person name="Zhang Q.-F."/>
        </authorList>
    </citation>
    <scope>NUCLEOTIDE SEQUENCE [LARGE SCALE GENOMIC DNA]</scope>
    <source>
        <strain evidence="1 2">CGMCC 1.6503</strain>
    </source>
</reference>
<accession>A0A4P6ZZ86</accession>
<keyword evidence="2" id="KW-1185">Reference proteome</keyword>
<dbReference type="RefSeq" id="WP_134210629.1">
    <property type="nucleotide sequence ID" value="NZ_CP038015.1"/>
</dbReference>
<name>A0A4P6ZZ86_9BACL</name>
<protein>
    <recommendedName>
        <fullName evidence="3">WGR domain-containing protein</fullName>
    </recommendedName>
</protein>
<dbReference type="Proteomes" id="UP000294292">
    <property type="component" value="Chromosome"/>
</dbReference>
<proteinExistence type="predicted"/>
<evidence type="ECO:0000313" key="2">
    <source>
        <dbReference type="Proteomes" id="UP000294292"/>
    </source>
</evidence>
<dbReference type="KEGG" id="panc:E2636_13285"/>
<dbReference type="EMBL" id="CP038015">
    <property type="protein sequence ID" value="QBP42060.1"/>
    <property type="molecule type" value="Genomic_DNA"/>
</dbReference>
<organism evidence="1 2">
    <name type="scientific">Paenisporosarcina antarctica</name>
    <dbReference type="NCBI Taxonomy" id="417367"/>
    <lineage>
        <taxon>Bacteria</taxon>
        <taxon>Bacillati</taxon>
        <taxon>Bacillota</taxon>
        <taxon>Bacilli</taxon>
        <taxon>Bacillales</taxon>
        <taxon>Caryophanaceae</taxon>
        <taxon>Paenisporosarcina</taxon>
    </lineage>
</organism>
<sequence length="175" mass="20028">MIKLIKKVDNELVYWKAWKDGKTVIVHFGVVGDIGGTEEVKLKLFEKAKKVIGILAEEKLDEGYEHLDEEELIELVVQYRYEENQMDEAHERRQLVEELMNDCLGRTGNGSSDGGDIGSGSNNVFNYVIDVQRALKTTLEELSNNQLLDHVKIAFLDEDEEYVSLYPKDTNFDIT</sequence>
<evidence type="ECO:0008006" key="3">
    <source>
        <dbReference type="Google" id="ProtNLM"/>
    </source>
</evidence>
<dbReference type="OrthoDB" id="5508028at2"/>
<dbReference type="AlphaFoldDB" id="A0A4P6ZZ86"/>
<dbReference type="Gene3D" id="2.20.140.10">
    <property type="entry name" value="WGR domain"/>
    <property type="match status" value="1"/>
</dbReference>
<evidence type="ECO:0000313" key="1">
    <source>
        <dbReference type="EMBL" id="QBP42060.1"/>
    </source>
</evidence>